<keyword evidence="3" id="KW-1185">Reference proteome</keyword>
<dbReference type="AlphaFoldDB" id="A0A6I6N8U3"/>
<keyword evidence="2" id="KW-0560">Oxidoreductase</keyword>
<dbReference type="PROSITE" id="PS51725">
    <property type="entry name" value="ABM"/>
    <property type="match status" value="1"/>
</dbReference>
<dbReference type="InterPro" id="IPR007138">
    <property type="entry name" value="ABM_dom"/>
</dbReference>
<evidence type="ECO:0000313" key="2">
    <source>
        <dbReference type="EMBL" id="QHA07934.1"/>
    </source>
</evidence>
<dbReference type="EMBL" id="CP047020">
    <property type="protein sequence ID" value="QHA07934.1"/>
    <property type="molecule type" value="Genomic_DNA"/>
</dbReference>
<sequence>MPVVIARLIPAPGKTQEVLDVYRELAPLVHQEPGCRLFALHTDGKDVFIVEHWLTPEDFQAHLASSNLQRIRDATKPLLTAPSEIWPVESVSLGDPGKGVIP</sequence>
<dbReference type="RefSeq" id="WP_158926885.1">
    <property type="nucleotide sequence ID" value="NZ_CP047020.1"/>
</dbReference>
<dbReference type="SUPFAM" id="SSF54909">
    <property type="entry name" value="Dimeric alpha+beta barrel"/>
    <property type="match status" value="1"/>
</dbReference>
<dbReference type="Proteomes" id="UP000436138">
    <property type="component" value="Chromosome"/>
</dbReference>
<dbReference type="Gene3D" id="3.30.70.100">
    <property type="match status" value="1"/>
</dbReference>
<evidence type="ECO:0000259" key="1">
    <source>
        <dbReference type="PROSITE" id="PS51725"/>
    </source>
</evidence>
<organism evidence="2 3">
    <name type="scientific">Streptomyces broussonetiae</name>
    <dbReference type="NCBI Taxonomy" id="2686304"/>
    <lineage>
        <taxon>Bacteria</taxon>
        <taxon>Bacillati</taxon>
        <taxon>Actinomycetota</taxon>
        <taxon>Actinomycetes</taxon>
        <taxon>Kitasatosporales</taxon>
        <taxon>Streptomycetaceae</taxon>
        <taxon>Streptomyces</taxon>
    </lineage>
</organism>
<name>A0A6I6N8U3_9ACTN</name>
<gene>
    <name evidence="2" type="ORF">GQF42_35815</name>
</gene>
<reference evidence="2 3" key="1">
    <citation type="submission" date="2019-12" db="EMBL/GenBank/DDBJ databases">
        <title>Streptomyces sp. strain T44 isolated from rhizosphere soil of Broussonetia papyrifera.</title>
        <authorList>
            <person name="Mo P."/>
        </authorList>
    </citation>
    <scope>NUCLEOTIDE SEQUENCE [LARGE SCALE GENOMIC DNA]</scope>
    <source>
        <strain evidence="2 3">T44</strain>
    </source>
</reference>
<dbReference type="GO" id="GO:0004497">
    <property type="term" value="F:monooxygenase activity"/>
    <property type="evidence" value="ECO:0007669"/>
    <property type="project" value="UniProtKB-KW"/>
</dbReference>
<accession>A0A6I6N8U3</accession>
<proteinExistence type="predicted"/>
<protein>
    <submittedName>
        <fullName evidence="2">Antibiotic biosynthesis monooxygenase</fullName>
    </submittedName>
</protein>
<dbReference type="Pfam" id="PF03992">
    <property type="entry name" value="ABM"/>
    <property type="match status" value="1"/>
</dbReference>
<evidence type="ECO:0000313" key="3">
    <source>
        <dbReference type="Proteomes" id="UP000436138"/>
    </source>
</evidence>
<feature type="domain" description="ABM" evidence="1">
    <location>
        <begin position="2"/>
        <end position="92"/>
    </location>
</feature>
<dbReference type="InterPro" id="IPR011008">
    <property type="entry name" value="Dimeric_a/b-barrel"/>
</dbReference>
<dbReference type="KEGG" id="sbro:GQF42_35815"/>
<keyword evidence="2" id="KW-0503">Monooxygenase</keyword>